<sequence length="287" mass="30736">MIDIVTAKAAGTVDLRDIEQLAVELADIAGNEIKAALGGLLAVRYKTAATDDALWRDPVSEVDSRVETMIRKRLADEFPEHDIIGEEFEAQRNGHDFVWVVDPIDGTTNFVNGLPLFSASIGVLHKGRPVVGALWCSVSHALRAGVYHAAAGNKLRFDGADVTPKVNPDVRRKLAGVPELTAKDASWETRKTGSAALECALVAAGLLQAARFASPNIWDVGGGVALVQAAGGVARQLQGDTWTPMYRFEAGQGPDGTTDLRYWRRPLVVGRPNAVDTMCSPVSDPTI</sequence>
<evidence type="ECO:0000256" key="1">
    <source>
        <dbReference type="ARBA" id="ARBA00009759"/>
    </source>
</evidence>
<protein>
    <submittedName>
        <fullName evidence="6">Inositol monophosphatase</fullName>
    </submittedName>
</protein>
<dbReference type="CDD" id="cd01637">
    <property type="entry name" value="IMPase_like"/>
    <property type="match status" value="1"/>
</dbReference>
<dbReference type="Gene3D" id="3.30.540.10">
    <property type="entry name" value="Fructose-1,6-Bisphosphatase, subunit A, domain 1"/>
    <property type="match status" value="1"/>
</dbReference>
<keyword evidence="2 5" id="KW-0479">Metal-binding</keyword>
<keyword evidence="3" id="KW-0378">Hydrolase</keyword>
<accession>A0A345ZW41</accession>
<dbReference type="PRINTS" id="PR00377">
    <property type="entry name" value="IMPHPHTASES"/>
</dbReference>
<keyword evidence="7" id="KW-1185">Reference proteome</keyword>
<feature type="binding site" evidence="5">
    <location>
        <position position="105"/>
    </location>
    <ligand>
        <name>Mg(2+)</name>
        <dbReference type="ChEBI" id="CHEBI:18420"/>
        <label>1</label>
        <note>catalytic</note>
    </ligand>
</feature>
<dbReference type="EMBL" id="CP031417">
    <property type="protein sequence ID" value="AXK81138.1"/>
    <property type="molecule type" value="Genomic_DNA"/>
</dbReference>
<organism evidence="6 7">
    <name type="scientific">Pseudolabrys taiwanensis</name>
    <dbReference type="NCBI Taxonomy" id="331696"/>
    <lineage>
        <taxon>Bacteria</taxon>
        <taxon>Pseudomonadati</taxon>
        <taxon>Pseudomonadota</taxon>
        <taxon>Alphaproteobacteria</taxon>
        <taxon>Hyphomicrobiales</taxon>
        <taxon>Xanthobacteraceae</taxon>
        <taxon>Pseudolabrys</taxon>
    </lineage>
</organism>
<feature type="binding site" evidence="5">
    <location>
        <position position="104"/>
    </location>
    <ligand>
        <name>Mg(2+)</name>
        <dbReference type="ChEBI" id="CHEBI:18420"/>
        <label>1</label>
        <note>catalytic</note>
    </ligand>
</feature>
<proteinExistence type="inferred from homology"/>
<reference evidence="6 7" key="1">
    <citation type="submission" date="2018-07" db="EMBL/GenBank/DDBJ databases">
        <authorList>
            <person name="Quirk P.G."/>
            <person name="Krulwich T.A."/>
        </authorList>
    </citation>
    <scope>NUCLEOTIDE SEQUENCE [LARGE SCALE GENOMIC DNA]</scope>
    <source>
        <strain evidence="6 7">CC-BB4</strain>
    </source>
</reference>
<evidence type="ECO:0000313" key="6">
    <source>
        <dbReference type="EMBL" id="AXK81138.1"/>
    </source>
</evidence>
<dbReference type="KEGG" id="ptaw:DW352_11795"/>
<dbReference type="GO" id="GO:0006020">
    <property type="term" value="P:inositol metabolic process"/>
    <property type="evidence" value="ECO:0007669"/>
    <property type="project" value="TreeGrafter"/>
</dbReference>
<dbReference type="PANTHER" id="PTHR20854:SF4">
    <property type="entry name" value="INOSITOL-1-MONOPHOSPHATASE-RELATED"/>
    <property type="match status" value="1"/>
</dbReference>
<name>A0A345ZW41_9HYPH</name>
<dbReference type="GO" id="GO:0008934">
    <property type="term" value="F:inositol monophosphate 1-phosphatase activity"/>
    <property type="evidence" value="ECO:0007669"/>
    <property type="project" value="TreeGrafter"/>
</dbReference>
<dbReference type="AlphaFoldDB" id="A0A345ZW41"/>
<dbReference type="Pfam" id="PF00459">
    <property type="entry name" value="Inositol_P"/>
    <property type="match status" value="1"/>
</dbReference>
<dbReference type="RefSeq" id="WP_115691462.1">
    <property type="nucleotide sequence ID" value="NZ_CP031417.1"/>
</dbReference>
<dbReference type="PANTHER" id="PTHR20854">
    <property type="entry name" value="INOSITOL MONOPHOSPHATASE"/>
    <property type="match status" value="1"/>
</dbReference>
<feature type="binding site" evidence="5">
    <location>
        <position position="102"/>
    </location>
    <ligand>
        <name>Mg(2+)</name>
        <dbReference type="ChEBI" id="CHEBI:18420"/>
        <label>1</label>
        <note>catalytic</note>
    </ligand>
</feature>
<feature type="binding site" evidence="5">
    <location>
        <position position="86"/>
    </location>
    <ligand>
        <name>Mg(2+)</name>
        <dbReference type="ChEBI" id="CHEBI:18420"/>
        <label>1</label>
        <note>catalytic</note>
    </ligand>
</feature>
<evidence type="ECO:0000256" key="4">
    <source>
        <dbReference type="ARBA" id="ARBA00022842"/>
    </source>
</evidence>
<keyword evidence="4 5" id="KW-0460">Magnesium</keyword>
<dbReference type="InterPro" id="IPR020583">
    <property type="entry name" value="Inositol_monoP_metal-BS"/>
</dbReference>
<comment type="cofactor">
    <cofactor evidence="5">
        <name>Mg(2+)</name>
        <dbReference type="ChEBI" id="CHEBI:18420"/>
    </cofactor>
</comment>
<dbReference type="OrthoDB" id="7876138at2"/>
<dbReference type="SUPFAM" id="SSF56655">
    <property type="entry name" value="Carbohydrate phosphatase"/>
    <property type="match status" value="1"/>
</dbReference>
<dbReference type="GO" id="GO:0046872">
    <property type="term" value="F:metal ion binding"/>
    <property type="evidence" value="ECO:0007669"/>
    <property type="project" value="UniProtKB-KW"/>
</dbReference>
<dbReference type="GO" id="GO:0007165">
    <property type="term" value="P:signal transduction"/>
    <property type="evidence" value="ECO:0007669"/>
    <property type="project" value="TreeGrafter"/>
</dbReference>
<evidence type="ECO:0000256" key="2">
    <source>
        <dbReference type="ARBA" id="ARBA00022723"/>
    </source>
</evidence>
<evidence type="ECO:0000313" key="7">
    <source>
        <dbReference type="Proteomes" id="UP000254889"/>
    </source>
</evidence>
<gene>
    <name evidence="6" type="ORF">DW352_11795</name>
</gene>
<dbReference type="PROSITE" id="PS00629">
    <property type="entry name" value="IMP_1"/>
    <property type="match status" value="1"/>
</dbReference>
<evidence type="ECO:0000256" key="5">
    <source>
        <dbReference type="PIRSR" id="PIRSR600760-2"/>
    </source>
</evidence>
<comment type="similarity">
    <text evidence="1">Belongs to the inositol monophosphatase superfamily.</text>
</comment>
<evidence type="ECO:0000256" key="3">
    <source>
        <dbReference type="ARBA" id="ARBA00022801"/>
    </source>
</evidence>
<dbReference type="InterPro" id="IPR000760">
    <property type="entry name" value="Inositol_monophosphatase-like"/>
</dbReference>
<dbReference type="Proteomes" id="UP000254889">
    <property type="component" value="Chromosome"/>
</dbReference>
<feature type="binding site" evidence="5">
    <location>
        <position position="219"/>
    </location>
    <ligand>
        <name>Mg(2+)</name>
        <dbReference type="ChEBI" id="CHEBI:18420"/>
        <label>1</label>
        <note>catalytic</note>
    </ligand>
</feature>
<dbReference type="Gene3D" id="3.40.190.80">
    <property type="match status" value="1"/>
</dbReference>